<keyword evidence="5" id="KW-0234">DNA repair</keyword>
<dbReference type="PANTHER" id="PTHR46239:SF1">
    <property type="entry name" value="DNA REPAIR PROTEIN RAD51 HOMOLOG 3"/>
    <property type="match status" value="1"/>
</dbReference>
<dbReference type="GO" id="GO:0000707">
    <property type="term" value="P:meiotic DNA recombinase assembly"/>
    <property type="evidence" value="ECO:0007669"/>
    <property type="project" value="TreeGrafter"/>
</dbReference>
<dbReference type="InterPro" id="IPR052093">
    <property type="entry name" value="HR_Repair_Mediator"/>
</dbReference>
<dbReference type="GO" id="GO:0005657">
    <property type="term" value="C:replication fork"/>
    <property type="evidence" value="ECO:0007669"/>
    <property type="project" value="TreeGrafter"/>
</dbReference>
<dbReference type="GO" id="GO:0033065">
    <property type="term" value="C:Rad51C-XRCC3 complex"/>
    <property type="evidence" value="ECO:0007669"/>
    <property type="project" value="TreeGrafter"/>
</dbReference>
<evidence type="ECO:0000313" key="10">
    <source>
        <dbReference type="Proteomes" id="UP000054805"/>
    </source>
</evidence>
<dbReference type="AlphaFoldDB" id="A0A0V1JIJ5"/>
<evidence type="ECO:0000256" key="1">
    <source>
        <dbReference type="ARBA" id="ARBA00004123"/>
    </source>
</evidence>
<dbReference type="GO" id="GO:0000400">
    <property type="term" value="F:four-way junction DNA binding"/>
    <property type="evidence" value="ECO:0007669"/>
    <property type="project" value="TreeGrafter"/>
</dbReference>
<dbReference type="Gene3D" id="3.40.50.300">
    <property type="entry name" value="P-loop containing nucleotide triphosphate hydrolases"/>
    <property type="match status" value="1"/>
</dbReference>
<dbReference type="InterPro" id="IPR020588">
    <property type="entry name" value="RecA_ATP-bd"/>
</dbReference>
<keyword evidence="2" id="KW-0547">Nucleotide-binding</keyword>
<evidence type="ECO:0000259" key="8">
    <source>
        <dbReference type="PROSITE" id="PS50162"/>
    </source>
</evidence>
<dbReference type="PANTHER" id="PTHR46239">
    <property type="entry name" value="DNA REPAIR PROTEIN RAD51 HOMOLOG 3 RAD51C"/>
    <property type="match status" value="1"/>
</dbReference>
<gene>
    <name evidence="9" type="primary">RAD51C</name>
    <name evidence="9" type="ORF">T4B_10477</name>
</gene>
<keyword evidence="6" id="KW-0539">Nucleus</keyword>
<dbReference type="GO" id="GO:0008821">
    <property type="term" value="F:crossover junction DNA endonuclease activity"/>
    <property type="evidence" value="ECO:0007669"/>
    <property type="project" value="TreeGrafter"/>
</dbReference>
<keyword evidence="10" id="KW-1185">Reference proteome</keyword>
<evidence type="ECO:0000256" key="6">
    <source>
        <dbReference type="ARBA" id="ARBA00023242"/>
    </source>
</evidence>
<evidence type="ECO:0000256" key="4">
    <source>
        <dbReference type="ARBA" id="ARBA00022840"/>
    </source>
</evidence>
<name>A0A0V1JIJ5_TRIPS</name>
<feature type="non-terminal residue" evidence="9">
    <location>
        <position position="1"/>
    </location>
</feature>
<dbReference type="Pfam" id="PF08423">
    <property type="entry name" value="Rad51"/>
    <property type="match status" value="1"/>
</dbReference>
<dbReference type="GO" id="GO:0140664">
    <property type="term" value="F:ATP-dependent DNA damage sensor activity"/>
    <property type="evidence" value="ECO:0007669"/>
    <property type="project" value="InterPro"/>
</dbReference>
<proteinExistence type="predicted"/>
<dbReference type="PROSITE" id="PS50162">
    <property type="entry name" value="RECA_2"/>
    <property type="match status" value="1"/>
</dbReference>
<evidence type="ECO:0000256" key="7">
    <source>
        <dbReference type="ARBA" id="ARBA00040674"/>
    </source>
</evidence>
<keyword evidence="3" id="KW-0227">DNA damage</keyword>
<dbReference type="Proteomes" id="UP000054805">
    <property type="component" value="Unassembled WGS sequence"/>
</dbReference>
<dbReference type="GO" id="GO:0033063">
    <property type="term" value="C:Rad51B-Rad51C-Rad51D-XRCC2 complex"/>
    <property type="evidence" value="ECO:0007669"/>
    <property type="project" value="TreeGrafter"/>
</dbReference>
<accession>A0A0V1JIJ5</accession>
<dbReference type="SUPFAM" id="SSF52540">
    <property type="entry name" value="P-loop containing nucleoside triphosphate hydrolases"/>
    <property type="match status" value="1"/>
</dbReference>
<protein>
    <recommendedName>
        <fullName evidence="7">DNA repair protein RAD51 homolog 3</fullName>
    </recommendedName>
</protein>
<keyword evidence="4" id="KW-0067">ATP-binding</keyword>
<dbReference type="GO" id="GO:0005524">
    <property type="term" value="F:ATP binding"/>
    <property type="evidence" value="ECO:0007669"/>
    <property type="project" value="UniProtKB-KW"/>
</dbReference>
<comment type="subcellular location">
    <subcellularLocation>
        <location evidence="1">Nucleus</location>
    </subcellularLocation>
</comment>
<dbReference type="EMBL" id="JYDS01000002">
    <property type="protein sequence ID" value="KRZ34800.1"/>
    <property type="molecule type" value="Genomic_DNA"/>
</dbReference>
<dbReference type="InterPro" id="IPR027417">
    <property type="entry name" value="P-loop_NTPase"/>
</dbReference>
<feature type="domain" description="RecA family profile 1" evidence="8">
    <location>
        <begin position="63"/>
        <end position="250"/>
    </location>
</feature>
<dbReference type="InterPro" id="IPR013632">
    <property type="entry name" value="Rad51_C"/>
</dbReference>
<evidence type="ECO:0000313" key="9">
    <source>
        <dbReference type="EMBL" id="KRZ34800.1"/>
    </source>
</evidence>
<evidence type="ECO:0000256" key="2">
    <source>
        <dbReference type="ARBA" id="ARBA00022741"/>
    </source>
</evidence>
<evidence type="ECO:0000256" key="5">
    <source>
        <dbReference type="ARBA" id="ARBA00023204"/>
    </source>
</evidence>
<comment type="caution">
    <text evidence="9">The sequence shown here is derived from an EMBL/GenBank/DDBJ whole genome shotgun (WGS) entry which is preliminary data.</text>
</comment>
<feature type="non-terminal residue" evidence="9">
    <location>
        <position position="608"/>
    </location>
</feature>
<dbReference type="GO" id="GO:0007131">
    <property type="term" value="P:reciprocal meiotic recombination"/>
    <property type="evidence" value="ECO:0007669"/>
    <property type="project" value="TreeGrafter"/>
</dbReference>
<reference evidence="9 10" key="1">
    <citation type="submission" date="2015-01" db="EMBL/GenBank/DDBJ databases">
        <title>Evolution of Trichinella species and genotypes.</title>
        <authorList>
            <person name="Korhonen P.K."/>
            <person name="Edoardo P."/>
            <person name="Giuseppe L.R."/>
            <person name="Gasser R.B."/>
        </authorList>
    </citation>
    <scope>NUCLEOTIDE SEQUENCE [LARGE SCALE GENOMIC DNA]</scope>
    <source>
        <strain evidence="9">ISS588</strain>
    </source>
</reference>
<evidence type="ECO:0000256" key="3">
    <source>
        <dbReference type="ARBA" id="ARBA00022763"/>
    </source>
</evidence>
<organism evidence="9 10">
    <name type="scientific">Trichinella pseudospiralis</name>
    <name type="common">Parasitic roundworm</name>
    <dbReference type="NCBI Taxonomy" id="6337"/>
    <lineage>
        <taxon>Eukaryota</taxon>
        <taxon>Metazoa</taxon>
        <taxon>Ecdysozoa</taxon>
        <taxon>Nematoda</taxon>
        <taxon>Enoplea</taxon>
        <taxon>Dorylaimia</taxon>
        <taxon>Trichinellida</taxon>
        <taxon>Trichinellidae</taxon>
        <taxon>Trichinella</taxon>
    </lineage>
</organism>
<sequence length="608" mass="68219">LSICKSPEICADLGSPSILNELTDQVKLKKVSYEAIKRGILMEREHRLFAQTAKMLLDRDVEDVQSIVTFCESLDNALGGGIPLGQMTECAGPSGIGKTQLCLQLAVDVCIPKVLGGVDGEVIYIDTEGAFKYKRLKQIAEAAVSHCRRVAETEEQQTAADGFTLSKILSRVHYQRCVDLQTFQRCLKSLLCFIRSHNQVKLVIVDSVAMHLRERFDSALVRSHVVNNIILTLLQVATNFHVAIFLVNQITTRFGEDGEPFTVPSVGPLLTSNCAQQLLLFHRQGKLRYARLTKSSSRPPCGAIYTVTQSGIRDADNDTDEKNVVVVVVAVDQMSRRGLSCSRRLVDDAGLGVDGLGQIWKRGVQFLPRAVQQRRHTVEQAGGVHHEQHVLHRLGHRFDEVVVLQLQILFHEVQNVQPQIDERVERRQRHQVLQEHLAGHGQRPYACLVHADSSSSSVVVVVVFVVVVVVSWRGPRDTGLLVGAQQRAQQREQHPVEATFPIVAGDLLQFRNQHRPLQECHRRRAHNSAPVAAQPRQCLQQRLPTSRPQCRCGSTGRVEQRRHFDENQISQIQQLQRQLQPNHNFQASPSSCLHRSTSRFDLCQTTKI</sequence>